<keyword evidence="3" id="KW-1185">Reference proteome</keyword>
<protein>
    <submittedName>
        <fullName evidence="2">Uncharacterized protein</fullName>
    </submittedName>
</protein>
<sequence length="348" mass="39173">MLKTGHGLFVMNPWHWDELRRYGSRHPRDAQCPRPPTPRALASYLPDVLEQNNRFNPDTSPVSIEMHNAVAAIASAKDLARHLSTTAKHAKILMIKKIPKLRLDELHASYHFWYRGPGAAGTKFELLFLRALCDSTKDQYVKFGDIYGAELRPTSMKLTPPKLKPRATDVDAGKSDNDSDDDVDVPGAPKMEKNEQRMSYEVMNSCSHKIFTIHRTGRDFTNHAHAATPGILWIPRFSNNPIFGAVTVELGGGPYGATVWVIQLTSAKPHSGSQTGTEKVLSIHNHIQDQIREAQPKAKVDLAWLLVVPYRRQDSYSWSLYSIDCLARKRVPPEGRVFVQAFDSKQNL</sequence>
<dbReference type="EMBL" id="JAACJN010000246">
    <property type="protein sequence ID" value="KAF5356485.1"/>
    <property type="molecule type" value="Genomic_DNA"/>
</dbReference>
<dbReference type="Proteomes" id="UP000518752">
    <property type="component" value="Unassembled WGS sequence"/>
</dbReference>
<accession>A0A8H5G192</accession>
<evidence type="ECO:0000313" key="2">
    <source>
        <dbReference type="EMBL" id="KAF5356485.1"/>
    </source>
</evidence>
<feature type="compositionally biased region" description="Basic and acidic residues" evidence="1">
    <location>
        <begin position="166"/>
        <end position="177"/>
    </location>
</feature>
<evidence type="ECO:0000256" key="1">
    <source>
        <dbReference type="SAM" id="MobiDB-lite"/>
    </source>
</evidence>
<evidence type="ECO:0000313" key="3">
    <source>
        <dbReference type="Proteomes" id="UP000518752"/>
    </source>
</evidence>
<comment type="caution">
    <text evidence="2">The sequence shown here is derived from an EMBL/GenBank/DDBJ whole genome shotgun (WGS) entry which is preliminary data.</text>
</comment>
<dbReference type="AlphaFoldDB" id="A0A8H5G192"/>
<gene>
    <name evidence="2" type="ORF">D9757_012561</name>
</gene>
<reference evidence="2 3" key="1">
    <citation type="journal article" date="2020" name="ISME J.">
        <title>Uncovering the hidden diversity of litter-decomposition mechanisms in mushroom-forming fungi.</title>
        <authorList>
            <person name="Floudas D."/>
            <person name="Bentzer J."/>
            <person name="Ahren D."/>
            <person name="Johansson T."/>
            <person name="Persson P."/>
            <person name="Tunlid A."/>
        </authorList>
    </citation>
    <scope>NUCLEOTIDE SEQUENCE [LARGE SCALE GENOMIC DNA]</scope>
    <source>
        <strain evidence="2 3">CBS 406.79</strain>
    </source>
</reference>
<proteinExistence type="predicted"/>
<name>A0A8H5G192_9AGAR</name>
<organism evidence="2 3">
    <name type="scientific">Collybiopsis confluens</name>
    <dbReference type="NCBI Taxonomy" id="2823264"/>
    <lineage>
        <taxon>Eukaryota</taxon>
        <taxon>Fungi</taxon>
        <taxon>Dikarya</taxon>
        <taxon>Basidiomycota</taxon>
        <taxon>Agaricomycotina</taxon>
        <taxon>Agaricomycetes</taxon>
        <taxon>Agaricomycetidae</taxon>
        <taxon>Agaricales</taxon>
        <taxon>Marasmiineae</taxon>
        <taxon>Omphalotaceae</taxon>
        <taxon>Collybiopsis</taxon>
    </lineage>
</organism>
<feature type="region of interest" description="Disordered" evidence="1">
    <location>
        <begin position="157"/>
        <end position="194"/>
    </location>
</feature>